<dbReference type="Proteomes" id="UP001341281">
    <property type="component" value="Chromosome 10"/>
</dbReference>
<name>A0AAQ3UWE2_PASNO</name>
<feature type="compositionally biased region" description="Gly residues" evidence="1">
    <location>
        <begin position="134"/>
        <end position="151"/>
    </location>
</feature>
<gene>
    <name evidence="2" type="ORF">U9M48_044792</name>
</gene>
<organism evidence="2 3">
    <name type="scientific">Paspalum notatum var. saurae</name>
    <dbReference type="NCBI Taxonomy" id="547442"/>
    <lineage>
        <taxon>Eukaryota</taxon>
        <taxon>Viridiplantae</taxon>
        <taxon>Streptophyta</taxon>
        <taxon>Embryophyta</taxon>
        <taxon>Tracheophyta</taxon>
        <taxon>Spermatophyta</taxon>
        <taxon>Magnoliopsida</taxon>
        <taxon>Liliopsida</taxon>
        <taxon>Poales</taxon>
        <taxon>Poaceae</taxon>
        <taxon>PACMAD clade</taxon>
        <taxon>Panicoideae</taxon>
        <taxon>Andropogonodae</taxon>
        <taxon>Paspaleae</taxon>
        <taxon>Paspalinae</taxon>
        <taxon>Paspalum</taxon>
    </lineage>
</organism>
<feature type="region of interest" description="Disordered" evidence="1">
    <location>
        <begin position="1"/>
        <end position="28"/>
    </location>
</feature>
<sequence length="214" mass="21760">MGAGGRMRRTPRRCVGGVGGPGGQERGTSAVAVRSGDVGGSGDVCTRVGHRRTGCAGPTSTGGGDWRGSSASDQGWVGECGAEARGWRLRCVGVQGGGLTTLVLCGRTGEACGGVGLVAKLVLRRAGLGRSRGSAGGGVEGPHEMGSGGRAGLRERPWSVVCPPKHALTCQRHQGMQRVGGRQTETSNPWEDKQHNAVVATHSEDIAWVGGTSP</sequence>
<feature type="compositionally biased region" description="Basic residues" evidence="1">
    <location>
        <begin position="1"/>
        <end position="12"/>
    </location>
</feature>
<evidence type="ECO:0000256" key="1">
    <source>
        <dbReference type="SAM" id="MobiDB-lite"/>
    </source>
</evidence>
<feature type="compositionally biased region" description="Gly residues" evidence="1">
    <location>
        <begin position="16"/>
        <end position="25"/>
    </location>
</feature>
<evidence type="ECO:0000313" key="2">
    <source>
        <dbReference type="EMBL" id="WVZ99511.1"/>
    </source>
</evidence>
<reference evidence="2 3" key="1">
    <citation type="submission" date="2024-02" db="EMBL/GenBank/DDBJ databases">
        <title>High-quality chromosome-scale genome assembly of Pensacola bahiagrass (Paspalum notatum Flugge var. saurae).</title>
        <authorList>
            <person name="Vega J.M."/>
            <person name="Podio M."/>
            <person name="Orjuela J."/>
            <person name="Siena L.A."/>
            <person name="Pessino S.C."/>
            <person name="Combes M.C."/>
            <person name="Mariac C."/>
            <person name="Albertini E."/>
            <person name="Pupilli F."/>
            <person name="Ortiz J.P.A."/>
            <person name="Leblanc O."/>
        </authorList>
    </citation>
    <scope>NUCLEOTIDE SEQUENCE [LARGE SCALE GENOMIC DNA]</scope>
    <source>
        <strain evidence="2">R1</strain>
        <tissue evidence="2">Leaf</tissue>
    </source>
</reference>
<keyword evidence="3" id="KW-1185">Reference proteome</keyword>
<accession>A0AAQ3UWE2</accession>
<dbReference type="AlphaFoldDB" id="A0AAQ3UWE2"/>
<dbReference type="EMBL" id="CP144754">
    <property type="protein sequence ID" value="WVZ99511.1"/>
    <property type="molecule type" value="Genomic_DNA"/>
</dbReference>
<protein>
    <submittedName>
        <fullName evidence="2">Uncharacterized protein</fullName>
    </submittedName>
</protein>
<feature type="region of interest" description="Disordered" evidence="1">
    <location>
        <begin position="130"/>
        <end position="152"/>
    </location>
</feature>
<proteinExistence type="predicted"/>
<evidence type="ECO:0000313" key="3">
    <source>
        <dbReference type="Proteomes" id="UP001341281"/>
    </source>
</evidence>